<organism evidence="1">
    <name type="scientific">uncultured Mycobacterium sp</name>
    <dbReference type="NCBI Taxonomy" id="171292"/>
    <lineage>
        <taxon>Bacteria</taxon>
        <taxon>Bacillati</taxon>
        <taxon>Actinomycetota</taxon>
        <taxon>Actinomycetes</taxon>
        <taxon>Mycobacteriales</taxon>
        <taxon>Mycobacteriaceae</taxon>
        <taxon>Mycobacterium</taxon>
        <taxon>environmental samples</taxon>
    </lineage>
</organism>
<name>A0A1Y5P5E7_9MYCO</name>
<dbReference type="AlphaFoldDB" id="A0A1Y5P5E7"/>
<sequence>MTTTDAPTMPAYRLIESPDRIYAVDENDIELCGAYRPNGHSHFCVYVTLRLSDRLHHVYATTSQAAREHVLLLAELATGGVR</sequence>
<reference evidence="1" key="1">
    <citation type="submission" date="2016-03" db="EMBL/GenBank/DDBJ databases">
        <authorList>
            <person name="Ploux O."/>
        </authorList>
    </citation>
    <scope>NUCLEOTIDE SEQUENCE</scope>
    <source>
        <strain evidence="1">UC10</strain>
    </source>
</reference>
<proteinExistence type="predicted"/>
<dbReference type="EMBL" id="FLQS01000010">
    <property type="protein sequence ID" value="SBS73905.1"/>
    <property type="molecule type" value="Genomic_DNA"/>
</dbReference>
<accession>A0A1Y5P5E7</accession>
<protein>
    <submittedName>
        <fullName evidence="1">Uncharacterized protein</fullName>
    </submittedName>
</protein>
<gene>
    <name evidence="1" type="ORF">MHPYR_180115</name>
</gene>
<evidence type="ECO:0000313" key="1">
    <source>
        <dbReference type="EMBL" id="SBS73905.1"/>
    </source>
</evidence>